<keyword evidence="3" id="KW-0597">Phosphoprotein</keyword>
<dbReference type="SUPFAM" id="SSF47336">
    <property type="entry name" value="ACP-like"/>
    <property type="match status" value="2"/>
</dbReference>
<dbReference type="PANTHER" id="PTHR45527:SF1">
    <property type="entry name" value="FATTY ACID SYNTHASE"/>
    <property type="match status" value="1"/>
</dbReference>
<dbReference type="InterPro" id="IPR010071">
    <property type="entry name" value="AA_adenyl_dom"/>
</dbReference>
<dbReference type="GO" id="GO:0005737">
    <property type="term" value="C:cytoplasm"/>
    <property type="evidence" value="ECO:0007669"/>
    <property type="project" value="TreeGrafter"/>
</dbReference>
<dbReference type="PROSITE" id="PS00455">
    <property type="entry name" value="AMP_BINDING"/>
    <property type="match status" value="2"/>
</dbReference>
<dbReference type="Gene3D" id="1.10.1200.10">
    <property type="entry name" value="ACP-like"/>
    <property type="match status" value="2"/>
</dbReference>
<dbReference type="GO" id="GO:0044550">
    <property type="term" value="P:secondary metabolite biosynthetic process"/>
    <property type="evidence" value="ECO:0007669"/>
    <property type="project" value="TreeGrafter"/>
</dbReference>
<dbReference type="InterPro" id="IPR009081">
    <property type="entry name" value="PP-bd_ACP"/>
</dbReference>
<dbReference type="PROSITE" id="PS00012">
    <property type="entry name" value="PHOSPHOPANTETHEINE"/>
    <property type="match status" value="1"/>
</dbReference>
<dbReference type="InterPro" id="IPR001242">
    <property type="entry name" value="Condensation_dom"/>
</dbReference>
<dbReference type="InterPro" id="IPR010060">
    <property type="entry name" value="NRPS_synth"/>
</dbReference>
<dbReference type="Proteomes" id="UP001403385">
    <property type="component" value="Unassembled WGS sequence"/>
</dbReference>
<keyword evidence="4" id="KW-0677">Repeat</keyword>
<dbReference type="InterPro" id="IPR023213">
    <property type="entry name" value="CAT-like_dom_sf"/>
</dbReference>
<evidence type="ECO:0000256" key="1">
    <source>
        <dbReference type="ARBA" id="ARBA00001957"/>
    </source>
</evidence>
<dbReference type="NCBIfam" id="TIGR01720">
    <property type="entry name" value="NRPS-para261"/>
    <property type="match status" value="1"/>
</dbReference>
<dbReference type="Pfam" id="PF00550">
    <property type="entry name" value="PP-binding"/>
    <property type="match status" value="2"/>
</dbReference>
<feature type="domain" description="Carrier" evidence="5">
    <location>
        <begin position="1579"/>
        <end position="1653"/>
    </location>
</feature>
<dbReference type="SUPFAM" id="SSF52777">
    <property type="entry name" value="CoA-dependent acyltransferases"/>
    <property type="match status" value="6"/>
</dbReference>
<dbReference type="CDD" id="cd05930">
    <property type="entry name" value="A_NRPS"/>
    <property type="match status" value="2"/>
</dbReference>
<dbReference type="InterPro" id="IPR000873">
    <property type="entry name" value="AMP-dep_synth/lig_dom"/>
</dbReference>
<dbReference type="GO" id="GO:0031177">
    <property type="term" value="F:phosphopantetheine binding"/>
    <property type="evidence" value="ECO:0007669"/>
    <property type="project" value="InterPro"/>
</dbReference>
<dbReference type="InterPro" id="IPR020845">
    <property type="entry name" value="AMP-binding_CS"/>
</dbReference>
<sequence>MKKLIYRQFEQIVKKYPDAIALNDAGKNYTYRELNEKANQIADYLSTLEIKDQTIMVAIPSGIQMVSSLLGIFKAGAVYLPVDLSFAKKQLAFILEETPGAPLLISESQTAQWQSLAEHLPLQQRAVHLISESNGLRSFQNTGWTSWKDLKDLNPETGQRPDANSYIFYTSGSTGNPKAILGVHQSLSQFIEWEAKEFQVAPGMRISQLTQFTFDASLRDIFLPLATGATLCIPPQAVRFNAHELVQWISRQKVHLIHTVPSLFRQLTKSVDQLSLQKPLPDLKHILLSGEPLYAKHLHHWKNTGAEHVEIVNLYGTTETTMIKTFHRIREVPEPSGQILHVGQPIDQAFILILNQGRLCRIGEIGEVYIKTPYMTRGYLHKPELTESVFVQNPLIQDREDIIYKTGDLGRYLPDRSLEILGRKDRQVKINGVRIELNEIDQAVMEISGVEETIVKTLKDVEGNPQIICYYKGKKEISEIREILQEKLNSHTLPSYFVFMKTFPLNANGKIDKRSLPTPEEALLGKDFDPPKAGIETQIANTWKRELHLKKVGRNHSFYQLGGNSLKAMKIAGDLQLELGIELKLTDILVYPTIARLADFLERTKPSKRPTAISRAPQMSGYPVSHTQKRLWVLSKLEEASVAYHIPIEYELTGKVNASVLRQALQWIVKRHESLRTVFREEGDSIRQIILSDTEAAFTFLQKDLSQLADQEVKNQVNSFRDKPFAMEKEPLFRVGLFYQGNNTTTLLMVMHHIISDGWSVRLMLQETLQVYEALTKGLVPELPELPLQYKDYAVWQQARINDPDTRRSGEFWHQQFDGELPVLELATDYPRPALKTFKGALTEQLIPPENVALFKKLCQQNHSTLFQGIYALLHTLLSRYTGQKDLVIGTPVANRTEAELQNIVGFFANTVPLRMQFDLQGGFTKLLTESQKTTQAAFEHSTYPFDQLIEELGLQRELSRSPLFDVMLVLHKESQEQAHEDAIWVEARETAQYSKFDLTFSFKETAKGLILKLEYNTDLFCKNRIRRMGQHIALLMEGITKQPETSLTEINFLTEEEEILLRQFSNQDSDLPKSQSTSLVEMFREQARKYPDKVAVYSSCDHSSLTYRQLDEQSDGLAAQLLHSQKTSSSELVGISGRRHHRSIVAMWAALKAGMAYIFLDPQLPESRRNYILRNAEVTTVLTDDKLDFNNWQVPNLIPIRQGIIKGKGQAMPAVAANELAYICYTSGSTGKPKGVMISQQNVIALAEGMQRIPQVKVTPEDRLVSVASFSFDMIVHDIFGCLLNGASLLLLDQEKDLDLEGLEQVYERYDVNRASLPTALFNTLVDLDFQGFHKLRLVITGGEAASVIHFRQFAKKYKAALYNGYGPAENTVYSSFFHFNSRQVNRNVPIGKPLDTVVASIRDENGKSVPLGNIGELWLSGEQLSQGYCNNEQLNTQKYLTDKTTNQRHYLSGDLCKWTEEGHIQYIGRKDDMLKIRGFLVEVQEIINVLLNHEAIREAMVLPRKEEADTFLVAYLVADTSDLIALKSYLRQFLPAYMLPRYFVMLDDMPINKSNKIDRQALQNMGLPSVEAESSQRPLTKKETLIVALWRELLKKEQLATSSNFYELGGDSIKAIQFISRLKAKDYKLTIKQFMSGPTVEEVAHKIVRIPQQENRTAPATATGHVALSPVIRHFFEKVDEPYLHHFNQSVKIFHPKGFDKEVIGKVLNSLLQHHDILRSCFRKNDKGQWEHFIRENIPPLEIQEINLIASPKKEEVFIREANALQASLNLEQGPLLKAGLFRDTNGDTLLLAIHHLVIDGVSWRILFEDLGILYQQITHGNLPQLPTKTEPFRQFVREQFEYIKSEAGQNDLHFWKRNTAQSLRTLPVEYPDQKNTVSEAHSISFSLSHKKTQQLQEVASCMDFLEVNHVMVAALGLALKASFGEGSYPVTMEGHGREELSDVTDLSRTSGWFTSIFPLILPSRNENAIIPYLSQVRDLLRQIPLRGACYGMFKYLTQEELPSPTSQISFNFLGHFDDSIETDSEGQMKIMMGEKGSEVHPLIERFHELELSGLISQGQLHFSVRYAQKRWNKTSIQTFAKQYQTHLETLLDILEEWKAEKLHELSFNQLNFYSGRRIVGDFSEIGPYRFDTFDKNTFMQALRWLQERHESLRSTVATYKGLPYLKIQPYEVPLKWDTYTGSVPIEDLIEQQRAEMQVFVSPSRPWEVSVIESEEGYILTMLLSHLFFDGYSQGILQAELNDFYQAALQNQKPTLAPPSSQYSDFVNAQRHYLESRKGRGGFNFWQQHLSDYSFRSLPPVNFCIRATTILDQDLTDEINRYLKIEGTSPAVYFLSALKQNLSDQDGNTLIALPVSLRSHELYDAIDNEQSIGFYTNILLHPYQAGETSLPFEQLLGHTQQQFARELVHGMYPYEHLLDQLQAPNDFHPVAGLNYHNYQYLSESKVSGVRNQIQTKEVTIQTRAKYWVDIFHFADGIQINATFHPKEVTIKEAERWVRGFSDILMSVSDRSPQSI</sequence>
<dbReference type="Pfam" id="PF13193">
    <property type="entry name" value="AMP-binding_C"/>
    <property type="match status" value="1"/>
</dbReference>
<evidence type="ECO:0000256" key="2">
    <source>
        <dbReference type="ARBA" id="ARBA00022450"/>
    </source>
</evidence>
<dbReference type="NCBIfam" id="NF003417">
    <property type="entry name" value="PRK04813.1"/>
    <property type="match status" value="2"/>
</dbReference>
<evidence type="ECO:0000256" key="3">
    <source>
        <dbReference type="ARBA" id="ARBA00022553"/>
    </source>
</evidence>
<dbReference type="Gene3D" id="3.30.559.30">
    <property type="entry name" value="Nonribosomal peptide synthetase, condensation domain"/>
    <property type="match status" value="3"/>
</dbReference>
<dbReference type="InterPro" id="IPR036736">
    <property type="entry name" value="ACP-like_sf"/>
</dbReference>
<evidence type="ECO:0000313" key="6">
    <source>
        <dbReference type="EMBL" id="MEN7551669.1"/>
    </source>
</evidence>
<dbReference type="Gene3D" id="3.30.300.30">
    <property type="match status" value="2"/>
</dbReference>
<dbReference type="GO" id="GO:0003824">
    <property type="term" value="F:catalytic activity"/>
    <property type="evidence" value="ECO:0007669"/>
    <property type="project" value="InterPro"/>
</dbReference>
<dbReference type="NCBIfam" id="TIGR01733">
    <property type="entry name" value="AA-adenyl-dom"/>
    <property type="match status" value="2"/>
</dbReference>
<dbReference type="InterPro" id="IPR025110">
    <property type="entry name" value="AMP-bd_C"/>
</dbReference>
<dbReference type="GO" id="GO:0043041">
    <property type="term" value="P:amino acid activation for nonribosomal peptide biosynthetic process"/>
    <property type="evidence" value="ECO:0007669"/>
    <property type="project" value="TreeGrafter"/>
</dbReference>
<gene>
    <name evidence="6" type="ORF">AAG747_27385</name>
</gene>
<dbReference type="Pfam" id="PF00501">
    <property type="entry name" value="AMP-binding"/>
    <property type="match status" value="2"/>
</dbReference>
<dbReference type="PROSITE" id="PS50075">
    <property type="entry name" value="CARRIER"/>
    <property type="match status" value="2"/>
</dbReference>
<accession>A0AAW9S398</accession>
<dbReference type="InterPro" id="IPR042099">
    <property type="entry name" value="ANL_N_sf"/>
</dbReference>
<dbReference type="SUPFAM" id="SSF56801">
    <property type="entry name" value="Acetyl-CoA synthetase-like"/>
    <property type="match status" value="2"/>
</dbReference>
<organism evidence="6 7">
    <name type="scientific">Rapidithrix thailandica</name>
    <dbReference type="NCBI Taxonomy" id="413964"/>
    <lineage>
        <taxon>Bacteria</taxon>
        <taxon>Pseudomonadati</taxon>
        <taxon>Bacteroidota</taxon>
        <taxon>Cytophagia</taxon>
        <taxon>Cytophagales</taxon>
        <taxon>Flammeovirgaceae</taxon>
        <taxon>Rapidithrix</taxon>
    </lineage>
</organism>
<evidence type="ECO:0000313" key="7">
    <source>
        <dbReference type="Proteomes" id="UP001403385"/>
    </source>
</evidence>
<dbReference type="Gene3D" id="3.40.50.12780">
    <property type="entry name" value="N-terminal domain of ligase-like"/>
    <property type="match status" value="2"/>
</dbReference>
<dbReference type="InterPro" id="IPR020806">
    <property type="entry name" value="PKS_PP-bd"/>
</dbReference>
<dbReference type="Pfam" id="PF00668">
    <property type="entry name" value="Condensation"/>
    <property type="match status" value="3"/>
</dbReference>
<dbReference type="EMBL" id="JBDKWZ010000025">
    <property type="protein sequence ID" value="MEN7551669.1"/>
    <property type="molecule type" value="Genomic_DNA"/>
</dbReference>
<comment type="cofactor">
    <cofactor evidence="1">
        <name>pantetheine 4'-phosphate</name>
        <dbReference type="ChEBI" id="CHEBI:47942"/>
    </cofactor>
</comment>
<dbReference type="Gene3D" id="3.30.559.10">
    <property type="entry name" value="Chloramphenicol acetyltransferase-like domain"/>
    <property type="match status" value="3"/>
</dbReference>
<feature type="domain" description="Carrier" evidence="5">
    <location>
        <begin position="530"/>
        <end position="605"/>
    </location>
</feature>
<keyword evidence="2" id="KW-0596">Phosphopantetheine</keyword>
<proteinExistence type="predicted"/>
<comment type="caution">
    <text evidence="6">The sequence shown here is derived from an EMBL/GenBank/DDBJ whole genome shotgun (WGS) entry which is preliminary data.</text>
</comment>
<dbReference type="PANTHER" id="PTHR45527">
    <property type="entry name" value="NONRIBOSOMAL PEPTIDE SYNTHETASE"/>
    <property type="match status" value="1"/>
</dbReference>
<dbReference type="InterPro" id="IPR045851">
    <property type="entry name" value="AMP-bd_C_sf"/>
</dbReference>
<dbReference type="CDD" id="cd19534">
    <property type="entry name" value="E_NRPS"/>
    <property type="match status" value="1"/>
</dbReference>
<protein>
    <submittedName>
        <fullName evidence="6">Amino acid adenylation domain-containing protein</fullName>
    </submittedName>
</protein>
<keyword evidence="7" id="KW-1185">Reference proteome</keyword>
<evidence type="ECO:0000259" key="5">
    <source>
        <dbReference type="PROSITE" id="PS50075"/>
    </source>
</evidence>
<dbReference type="SMART" id="SM00823">
    <property type="entry name" value="PKS_PP"/>
    <property type="match status" value="2"/>
</dbReference>
<evidence type="ECO:0000256" key="4">
    <source>
        <dbReference type="ARBA" id="ARBA00022737"/>
    </source>
</evidence>
<name>A0AAW9S398_9BACT</name>
<dbReference type="InterPro" id="IPR006162">
    <property type="entry name" value="Ppantetheine_attach_site"/>
</dbReference>
<dbReference type="RefSeq" id="WP_346824448.1">
    <property type="nucleotide sequence ID" value="NZ_JBDKWZ010000025.1"/>
</dbReference>
<dbReference type="CDD" id="cd19531">
    <property type="entry name" value="LCL_NRPS-like"/>
    <property type="match status" value="1"/>
</dbReference>
<reference evidence="6 7" key="1">
    <citation type="submission" date="2024-04" db="EMBL/GenBank/DDBJ databases">
        <title>Novel genus in family Flammeovirgaceae.</title>
        <authorList>
            <person name="Nguyen T.H."/>
            <person name="Vuong T.Q."/>
            <person name="Le H."/>
            <person name="Kim S.-G."/>
        </authorList>
    </citation>
    <scope>NUCLEOTIDE SEQUENCE [LARGE SCALE GENOMIC DNA]</scope>
    <source>
        <strain evidence="6 7">JCM 23209</strain>
    </source>
</reference>